<protein>
    <submittedName>
        <fullName evidence="1">Uncharacterized protein</fullName>
    </submittedName>
</protein>
<evidence type="ECO:0000313" key="1">
    <source>
        <dbReference type="EMBL" id="CDQ10677.1"/>
    </source>
</evidence>
<dbReference type="EMBL" id="LT841305">
    <property type="protein sequence ID" value="SMH64703.1"/>
    <property type="molecule type" value="Genomic_DNA"/>
</dbReference>
<dbReference type="Proteomes" id="UP000193925">
    <property type="component" value="Chromosome AFERRI"/>
</dbReference>
<evidence type="ECO:0000313" key="2">
    <source>
        <dbReference type="EMBL" id="SMH64703.1"/>
    </source>
</evidence>
<gene>
    <name evidence="2" type="ORF">AFERRI_10737</name>
    <name evidence="1" type="ORF">AFERRI_400458</name>
</gene>
<sequence length="76" mass="8663">MQTLKRAINNQTLHKDSEIVQKTWDDLDVLVLDLMEMVRSHDDAVNEAGLDSLQAARSICKRLNILKKYLATSHEA</sequence>
<name>A0A060UPY0_9PROT</name>
<reference evidence="2 3" key="3">
    <citation type="submission" date="2017-03" db="EMBL/GenBank/DDBJ databases">
        <authorList>
            <person name="Regsiter A."/>
            <person name="William W."/>
        </authorList>
    </citation>
    <scope>NUCLEOTIDE SEQUENCE [LARGE SCALE GENOMIC DNA]</scope>
    <source>
        <strain evidence="2">PRJEB5721</strain>
    </source>
</reference>
<reference evidence="1" key="1">
    <citation type="submission" date="2014-03" db="EMBL/GenBank/DDBJ databases">
        <authorList>
            <person name="Genoscope - CEA"/>
        </authorList>
    </citation>
    <scope>NUCLEOTIDE SEQUENCE [LARGE SCALE GENOMIC DNA]</scope>
    <source>
        <strain evidence="1">CF27</strain>
    </source>
</reference>
<proteinExistence type="predicted"/>
<dbReference type="EMBL" id="CCCS020000035">
    <property type="protein sequence ID" value="CDQ10677.1"/>
    <property type="molecule type" value="Genomic_DNA"/>
</dbReference>
<accession>A0A060UPY0</accession>
<reference evidence="1" key="2">
    <citation type="submission" date="2014-07" db="EMBL/GenBank/DDBJ databases">
        <title>Initial genome analysis of the psychrotolerant acidophile Acidithiobacillus ferrivorans CF27: insights into iron and sulfur oxidation pathways and into biofilm formation.</title>
        <authorList>
            <person name="Talla E."/>
            <person name="Hedrich S."/>
            <person name="Mangenot S."/>
            <person name="Ji B."/>
            <person name="Johnson D.B."/>
            <person name="Barbe V."/>
            <person name="Bonnefoy V."/>
        </authorList>
    </citation>
    <scope>NUCLEOTIDE SEQUENCE [LARGE SCALE GENOMIC DNA]</scope>
    <source>
        <strain evidence="1">CF27</strain>
    </source>
</reference>
<organism evidence="1">
    <name type="scientific">Acidithiobacillus ferrivorans</name>
    <dbReference type="NCBI Taxonomy" id="160808"/>
    <lineage>
        <taxon>Bacteria</taxon>
        <taxon>Pseudomonadati</taxon>
        <taxon>Pseudomonadota</taxon>
        <taxon>Acidithiobacillia</taxon>
        <taxon>Acidithiobacillales</taxon>
        <taxon>Acidithiobacillaceae</taxon>
        <taxon>Acidithiobacillus</taxon>
    </lineage>
</organism>
<dbReference type="AlphaFoldDB" id="A0A060UPY0"/>
<keyword evidence="3" id="KW-1185">Reference proteome</keyword>
<evidence type="ECO:0000313" key="3">
    <source>
        <dbReference type="Proteomes" id="UP000193925"/>
    </source>
</evidence>